<dbReference type="OrthoDB" id="5876630at2759"/>
<evidence type="ECO:0000256" key="5">
    <source>
        <dbReference type="ARBA" id="ARBA00022989"/>
    </source>
</evidence>
<dbReference type="PROSITE" id="PS50267">
    <property type="entry name" value="NA_NEUROTRAN_SYMP_3"/>
    <property type="match status" value="1"/>
</dbReference>
<evidence type="ECO:0000256" key="3">
    <source>
        <dbReference type="ARBA" id="ARBA00022692"/>
    </source>
</evidence>
<feature type="transmembrane region" description="Helical" evidence="8">
    <location>
        <begin position="118"/>
        <end position="142"/>
    </location>
</feature>
<gene>
    <name evidence="9" type="ORF">DICVIV_04155</name>
</gene>
<reference evidence="9 10" key="1">
    <citation type="submission" date="2013-11" db="EMBL/GenBank/DDBJ databases">
        <title>Draft genome of the bovine lungworm Dictyocaulus viviparus.</title>
        <authorList>
            <person name="Mitreva M."/>
        </authorList>
    </citation>
    <scope>NUCLEOTIDE SEQUENCE [LARGE SCALE GENOMIC DNA]</scope>
    <source>
        <strain evidence="9 10">HannoverDv2000</strain>
    </source>
</reference>
<name>A0A0D8Y127_DICVI</name>
<dbReference type="GO" id="GO:0005886">
    <property type="term" value="C:plasma membrane"/>
    <property type="evidence" value="ECO:0007669"/>
    <property type="project" value="TreeGrafter"/>
</dbReference>
<dbReference type="PANTHER" id="PTHR11616">
    <property type="entry name" value="SODIUM/CHLORIDE DEPENDENT TRANSPORTER"/>
    <property type="match status" value="1"/>
</dbReference>
<keyword evidence="10" id="KW-1185">Reference proteome</keyword>
<comment type="subcellular location">
    <subcellularLocation>
        <location evidence="1">Membrane</location>
        <topology evidence="1">Multi-pass membrane protein</topology>
    </subcellularLocation>
</comment>
<evidence type="ECO:0000256" key="8">
    <source>
        <dbReference type="SAM" id="Phobius"/>
    </source>
</evidence>
<evidence type="ECO:0000256" key="6">
    <source>
        <dbReference type="ARBA" id="ARBA00023136"/>
    </source>
</evidence>
<reference evidence="10" key="2">
    <citation type="journal article" date="2016" name="Sci. Rep.">
        <title>Dictyocaulus viviparus genome, variome and transcriptome elucidate lungworm biology and support future intervention.</title>
        <authorList>
            <person name="McNulty S.N."/>
            <person name="Strube C."/>
            <person name="Rosa B.A."/>
            <person name="Martin J.C."/>
            <person name="Tyagi R."/>
            <person name="Choi Y.J."/>
            <person name="Wang Q."/>
            <person name="Hallsworth Pepin K."/>
            <person name="Zhang X."/>
            <person name="Ozersky P."/>
            <person name="Wilson R.K."/>
            <person name="Sternberg P.W."/>
            <person name="Gasser R.B."/>
            <person name="Mitreva M."/>
        </authorList>
    </citation>
    <scope>NUCLEOTIDE SEQUENCE [LARGE SCALE GENOMIC DNA]</scope>
    <source>
        <strain evidence="10">HannoverDv2000</strain>
    </source>
</reference>
<dbReference type="Proteomes" id="UP000053766">
    <property type="component" value="Unassembled WGS sequence"/>
</dbReference>
<dbReference type="AlphaFoldDB" id="A0A0D8Y127"/>
<feature type="region of interest" description="Disordered" evidence="7">
    <location>
        <begin position="58"/>
        <end position="82"/>
    </location>
</feature>
<evidence type="ECO:0000313" key="9">
    <source>
        <dbReference type="EMBL" id="KJH49734.1"/>
    </source>
</evidence>
<evidence type="ECO:0000256" key="2">
    <source>
        <dbReference type="ARBA" id="ARBA00022448"/>
    </source>
</evidence>
<sequence>MELMKGLMSAQSGDAKEYANYNLDVMETQRGSRETEVSTALPDHKLADAIGSEVQDEVMKGVQDDEKSQESDSSRRQLDDGKDPHYKTIMDILSIMCLLPLMNDYWKFPLEVAKNGGYAFVLLYVIIFVIFVYPTLNFILFISQWTQIGLVNVFELYGPAYEGFNCSSIFLDSHCMAAKSQHDFYSRGFCWHQPPSQFTETSASSYINNRLNPYRYLTRKADGQIVNTEPWISAVRLAFSSSGLGEVAIFCMSSSRYVNGRHFTTATFVILGKLLVCFLGLSSFFSNLAILYTLDKRHKTSYLPENKGIEDYRKDFRESLSKYTSSVYYISESVYITIILIVVIVLIGLQIYDLIMLSSTEIETISKLLQHHNSWELLQEIMAILLAIVPMILPIAFCMTASLRRNKVISEALLLASLNMISMSNYWDSLSIYRYIDST</sequence>
<feature type="transmembrane region" description="Helical" evidence="8">
    <location>
        <begin position="381"/>
        <end position="401"/>
    </location>
</feature>
<organism evidence="9 10">
    <name type="scientific">Dictyocaulus viviparus</name>
    <name type="common">Bovine lungworm</name>
    <dbReference type="NCBI Taxonomy" id="29172"/>
    <lineage>
        <taxon>Eukaryota</taxon>
        <taxon>Metazoa</taxon>
        <taxon>Ecdysozoa</taxon>
        <taxon>Nematoda</taxon>
        <taxon>Chromadorea</taxon>
        <taxon>Rhabditida</taxon>
        <taxon>Rhabditina</taxon>
        <taxon>Rhabditomorpha</taxon>
        <taxon>Strongyloidea</taxon>
        <taxon>Metastrongylidae</taxon>
        <taxon>Dictyocaulus</taxon>
    </lineage>
</organism>
<keyword evidence="3 8" id="KW-0812">Transmembrane</keyword>
<dbReference type="GO" id="GO:0035725">
    <property type="term" value="P:sodium ion transmembrane transport"/>
    <property type="evidence" value="ECO:0007669"/>
    <property type="project" value="TreeGrafter"/>
</dbReference>
<dbReference type="GO" id="GO:0015293">
    <property type="term" value="F:symporter activity"/>
    <property type="evidence" value="ECO:0007669"/>
    <property type="project" value="UniProtKB-KW"/>
</dbReference>
<feature type="transmembrane region" description="Helical" evidence="8">
    <location>
        <begin position="327"/>
        <end position="352"/>
    </location>
</feature>
<dbReference type="PANTHER" id="PTHR11616:SF240">
    <property type="entry name" value="BLOATED TUBULES, ISOFORM B-RELATED"/>
    <property type="match status" value="1"/>
</dbReference>
<dbReference type="GO" id="GO:0006865">
    <property type="term" value="P:amino acid transport"/>
    <property type="evidence" value="ECO:0007669"/>
    <property type="project" value="TreeGrafter"/>
</dbReference>
<dbReference type="EMBL" id="KN716225">
    <property type="protein sequence ID" value="KJH49734.1"/>
    <property type="molecule type" value="Genomic_DNA"/>
</dbReference>
<evidence type="ECO:0000313" key="10">
    <source>
        <dbReference type="Proteomes" id="UP000053766"/>
    </source>
</evidence>
<evidence type="ECO:0008006" key="11">
    <source>
        <dbReference type="Google" id="ProtNLM"/>
    </source>
</evidence>
<proteinExistence type="predicted"/>
<evidence type="ECO:0000256" key="7">
    <source>
        <dbReference type="SAM" id="MobiDB-lite"/>
    </source>
</evidence>
<evidence type="ECO:0000256" key="1">
    <source>
        <dbReference type="ARBA" id="ARBA00004141"/>
    </source>
</evidence>
<dbReference type="InterPro" id="IPR037272">
    <property type="entry name" value="SNS_sf"/>
</dbReference>
<keyword evidence="4" id="KW-0769">Symport</keyword>
<keyword evidence="6 8" id="KW-0472">Membrane</keyword>
<dbReference type="SUPFAM" id="SSF161070">
    <property type="entry name" value="SNF-like"/>
    <property type="match status" value="1"/>
</dbReference>
<accession>A0A0D8Y127</accession>
<dbReference type="InterPro" id="IPR000175">
    <property type="entry name" value="Na/ntran_symport"/>
</dbReference>
<keyword evidence="2" id="KW-0813">Transport</keyword>
<keyword evidence="5 8" id="KW-1133">Transmembrane helix</keyword>
<evidence type="ECO:0000256" key="4">
    <source>
        <dbReference type="ARBA" id="ARBA00022847"/>
    </source>
</evidence>
<feature type="transmembrane region" description="Helical" evidence="8">
    <location>
        <begin position="270"/>
        <end position="294"/>
    </location>
</feature>
<protein>
    <recommendedName>
        <fullName evidence="11">Sodium:neurotransmitter symporter family protein</fullName>
    </recommendedName>
</protein>